<dbReference type="GO" id="GO:0043842">
    <property type="term" value="F:Kdo transferase activity"/>
    <property type="evidence" value="ECO:0007669"/>
    <property type="project" value="UniProtKB-EC"/>
</dbReference>
<dbReference type="Proteomes" id="UP000223759">
    <property type="component" value="Unassembled WGS sequence"/>
</dbReference>
<evidence type="ECO:0000313" key="7">
    <source>
        <dbReference type="EMBL" id="SIT66109.1"/>
    </source>
</evidence>
<sequence>MPTSINFSLVSQKMPDAYGQAVWPVLKANLLDRLQGQSHRARARMGRISAPGQKGRVVWLKAGATPTSVRLAAELTGALREKRLDIQLVMTFEQEYAREIAPRVQGLRRFGLGYGPCDQPAVVQRVLDRLKPLGVILVDTVQGPELLRQSALGGIPVIAYNTPPLGFEVTTACPRDAAQHASWQESGQAQQLLSAADPTTLWVESHTQATLRSMLPAHTAVFWWHGPQSHWPMFHRSWQASSLSDDSVLFVSLSGRGEWALDETVAQSFEHGLQRWDRHSFAKGQIIHMDHARWLPAVVSAAWAAHLIHPGQALMWQALAGSLALSDESTPEAVLADWQESVQAPMQRQQRADANRRRFWEERRHAREVVDVVLQQVFDW</sequence>
<gene>
    <name evidence="7" type="ORF">SAMN05216526_0481</name>
</gene>
<keyword evidence="7" id="KW-0808">Transferase</keyword>
<comment type="pathway">
    <text evidence="1">Bacterial outer membrane biogenesis; LPS core biosynthesis.</text>
</comment>
<evidence type="ECO:0000256" key="2">
    <source>
        <dbReference type="ARBA" id="ARBA00012621"/>
    </source>
</evidence>
<evidence type="ECO:0000256" key="5">
    <source>
        <dbReference type="ARBA" id="ARBA00049183"/>
    </source>
</evidence>
<evidence type="ECO:0000256" key="4">
    <source>
        <dbReference type="ARBA" id="ARBA00031445"/>
    </source>
</evidence>
<comment type="catalytic activity">
    <reaction evidence="5">
        <text>lipid IVA (E. coli) + CMP-3-deoxy-beta-D-manno-octulosonate = alpha-Kdo-(2-&gt;6)-lipid IVA (E. coli) + CMP + H(+)</text>
        <dbReference type="Rhea" id="RHEA:28066"/>
        <dbReference type="ChEBI" id="CHEBI:15378"/>
        <dbReference type="ChEBI" id="CHEBI:58603"/>
        <dbReference type="ChEBI" id="CHEBI:60364"/>
        <dbReference type="ChEBI" id="CHEBI:60377"/>
        <dbReference type="ChEBI" id="CHEBI:85987"/>
        <dbReference type="EC" id="2.4.99.12"/>
    </reaction>
</comment>
<evidence type="ECO:0000313" key="8">
    <source>
        <dbReference type="Proteomes" id="UP000223759"/>
    </source>
</evidence>
<protein>
    <recommendedName>
        <fullName evidence="3">3-deoxy-D-manno-octulosonic acid transferase</fullName>
        <ecNumber evidence="2">2.4.99.12</ecNumber>
    </recommendedName>
    <alternativeName>
        <fullName evidence="4">Lipid IV(A) 3-deoxy-D-manno-octulosonic acid transferase</fullName>
    </alternativeName>
</protein>
<dbReference type="STRING" id="233100.SAMN05216526_0481"/>
<dbReference type="EMBL" id="FTPK01000001">
    <property type="protein sequence ID" value="SIT66109.1"/>
    <property type="molecule type" value="Genomic_DNA"/>
</dbReference>
<feature type="domain" description="3-deoxy-D-manno-octulosonic-acid transferase N-terminal" evidence="6">
    <location>
        <begin position="40"/>
        <end position="161"/>
    </location>
</feature>
<dbReference type="InterPro" id="IPR038107">
    <property type="entry name" value="Glycos_transf_N_sf"/>
</dbReference>
<dbReference type="AlphaFoldDB" id="A0A1R3VNC8"/>
<dbReference type="InterPro" id="IPR007507">
    <property type="entry name" value="Glycos_transf_N"/>
</dbReference>
<name>A0A1R3VNC8_9GAMM</name>
<dbReference type="Pfam" id="PF04413">
    <property type="entry name" value="Glycos_transf_N"/>
    <property type="match status" value="1"/>
</dbReference>
<evidence type="ECO:0000259" key="6">
    <source>
        <dbReference type="Pfam" id="PF04413"/>
    </source>
</evidence>
<organism evidence="7 8">
    <name type="scientific">Ectothiorhodosinus mongolicus</name>
    <dbReference type="NCBI Taxonomy" id="233100"/>
    <lineage>
        <taxon>Bacteria</taxon>
        <taxon>Pseudomonadati</taxon>
        <taxon>Pseudomonadota</taxon>
        <taxon>Gammaproteobacteria</taxon>
        <taxon>Chromatiales</taxon>
        <taxon>Ectothiorhodospiraceae</taxon>
        <taxon>Ectothiorhodosinus</taxon>
    </lineage>
</organism>
<evidence type="ECO:0000256" key="3">
    <source>
        <dbReference type="ARBA" id="ARBA00019077"/>
    </source>
</evidence>
<dbReference type="Gene3D" id="3.40.50.11720">
    <property type="entry name" value="3-Deoxy-D-manno-octulosonic-acid transferase, N-terminal domain"/>
    <property type="match status" value="1"/>
</dbReference>
<dbReference type="EC" id="2.4.99.12" evidence="2"/>
<evidence type="ECO:0000256" key="1">
    <source>
        <dbReference type="ARBA" id="ARBA00004713"/>
    </source>
</evidence>
<keyword evidence="8" id="KW-1185">Reference proteome</keyword>
<accession>A0A1R3VNC8</accession>
<reference evidence="7 8" key="1">
    <citation type="submission" date="2017-01" db="EMBL/GenBank/DDBJ databases">
        <authorList>
            <person name="Mah S.A."/>
            <person name="Swanson W.J."/>
            <person name="Moy G.W."/>
            <person name="Vacquier V.D."/>
        </authorList>
    </citation>
    <scope>NUCLEOTIDE SEQUENCE [LARGE SCALE GENOMIC DNA]</scope>
    <source>
        <strain evidence="7 8">M9</strain>
    </source>
</reference>
<proteinExistence type="predicted"/>